<keyword evidence="3" id="KW-1185">Reference proteome</keyword>
<sequence>MGTILSLLIVAVAFFTAFALKKFYDKPYIVNFSLAVMLLLIVVRTLLLQPINTLGYTAIALCSIAFIFQAVLGVKNLKMQEQV</sequence>
<reference evidence="2 3" key="1">
    <citation type="submission" date="2023-06" db="EMBL/GenBank/DDBJ databases">
        <title>Novel species in genus Planococcus.</title>
        <authorList>
            <person name="Ning S."/>
        </authorList>
    </citation>
    <scope>NUCLEOTIDE SEQUENCE [LARGE SCALE GENOMIC DNA]</scope>
    <source>
        <strain evidence="2 3">N064</strain>
    </source>
</reference>
<gene>
    <name evidence="2" type="ORF">QWY15_00535</name>
</gene>
<comment type="caution">
    <text evidence="2">The sequence shown here is derived from an EMBL/GenBank/DDBJ whole genome shotgun (WGS) entry which is preliminary data.</text>
</comment>
<feature type="transmembrane region" description="Helical" evidence="1">
    <location>
        <begin position="54"/>
        <end position="74"/>
    </location>
</feature>
<dbReference type="Proteomes" id="UP001172054">
    <property type="component" value="Unassembled WGS sequence"/>
</dbReference>
<protein>
    <submittedName>
        <fullName evidence="2">Uncharacterized protein</fullName>
    </submittedName>
</protein>
<feature type="transmembrane region" description="Helical" evidence="1">
    <location>
        <begin position="29"/>
        <end position="47"/>
    </location>
</feature>
<proteinExistence type="predicted"/>
<organism evidence="2 3">
    <name type="scientific">Planococcus liqunii</name>
    <dbReference type="NCBI Taxonomy" id="3058394"/>
    <lineage>
        <taxon>Bacteria</taxon>
        <taxon>Bacillati</taxon>
        <taxon>Bacillota</taxon>
        <taxon>Bacilli</taxon>
        <taxon>Bacillales</taxon>
        <taxon>Caryophanaceae</taxon>
        <taxon>Planococcus</taxon>
    </lineage>
</organism>
<keyword evidence="1" id="KW-1133">Transmembrane helix</keyword>
<name>A0ABT8MLY4_9BACL</name>
<dbReference type="EMBL" id="JAUJWW010000001">
    <property type="protein sequence ID" value="MDN7225764.1"/>
    <property type="molecule type" value="Genomic_DNA"/>
</dbReference>
<accession>A0ABT8MLY4</accession>
<keyword evidence="1" id="KW-0472">Membrane</keyword>
<evidence type="ECO:0000313" key="3">
    <source>
        <dbReference type="Proteomes" id="UP001172054"/>
    </source>
</evidence>
<evidence type="ECO:0000256" key="1">
    <source>
        <dbReference type="SAM" id="Phobius"/>
    </source>
</evidence>
<keyword evidence="1" id="KW-0812">Transmembrane</keyword>
<evidence type="ECO:0000313" key="2">
    <source>
        <dbReference type="EMBL" id="MDN7225764.1"/>
    </source>
</evidence>
<dbReference type="RefSeq" id="WP_300981044.1">
    <property type="nucleotide sequence ID" value="NZ_CP129238.1"/>
</dbReference>